<reference evidence="2" key="2">
    <citation type="submission" date="2015-03" db="UniProtKB">
        <authorList>
            <consortium name="EnsemblPlants"/>
        </authorList>
    </citation>
    <scope>IDENTIFICATION</scope>
</reference>
<dbReference type="STRING" id="109376.A0A0D3AZC1"/>
<dbReference type="Gramene" id="Bo3g001560.1">
    <property type="protein sequence ID" value="Bo3g001560.1"/>
    <property type="gene ID" value="Bo3g001560"/>
</dbReference>
<dbReference type="AlphaFoldDB" id="A0A0D3AZC1"/>
<proteinExistence type="predicted"/>
<dbReference type="InterPro" id="IPR000719">
    <property type="entry name" value="Prot_kinase_dom"/>
</dbReference>
<dbReference type="HOGENOM" id="CLU_1962635_0_0_1"/>
<organism evidence="2 3">
    <name type="scientific">Brassica oleracea var. oleracea</name>
    <dbReference type="NCBI Taxonomy" id="109376"/>
    <lineage>
        <taxon>Eukaryota</taxon>
        <taxon>Viridiplantae</taxon>
        <taxon>Streptophyta</taxon>
        <taxon>Embryophyta</taxon>
        <taxon>Tracheophyta</taxon>
        <taxon>Spermatophyta</taxon>
        <taxon>Magnoliopsida</taxon>
        <taxon>eudicotyledons</taxon>
        <taxon>Gunneridae</taxon>
        <taxon>Pentapetalae</taxon>
        <taxon>rosids</taxon>
        <taxon>malvids</taxon>
        <taxon>Brassicales</taxon>
        <taxon>Brassicaceae</taxon>
        <taxon>Brassiceae</taxon>
        <taxon>Brassica</taxon>
    </lineage>
</organism>
<dbReference type="SUPFAM" id="SSF56112">
    <property type="entry name" value="Protein kinase-like (PK-like)"/>
    <property type="match status" value="1"/>
</dbReference>
<sequence>MLEVHRSGVPSPEIDLTKLSVNCNLPVSSYQSRCTFLISRKRGGQVIEDTSGGVSAIELDEYKLDDSSKVSDYGLAPIIGSASAPNRFDSYRAPEVPDASKISQKADAYRIGVLRQLILELIFKHIAT</sequence>
<protein>
    <recommendedName>
        <fullName evidence="1">Protein kinase domain-containing protein</fullName>
    </recommendedName>
</protein>
<keyword evidence="3" id="KW-1185">Reference proteome</keyword>
<evidence type="ECO:0000259" key="1">
    <source>
        <dbReference type="PROSITE" id="PS50011"/>
    </source>
</evidence>
<name>A0A0D3AZC1_BRAOL</name>
<accession>A0A0D3AZC1</accession>
<dbReference type="GO" id="GO:0004672">
    <property type="term" value="F:protein kinase activity"/>
    <property type="evidence" value="ECO:0007669"/>
    <property type="project" value="InterPro"/>
</dbReference>
<evidence type="ECO:0000313" key="2">
    <source>
        <dbReference type="EnsemblPlants" id="Bo3g001560.1"/>
    </source>
</evidence>
<dbReference type="EnsemblPlants" id="Bo3g001560.1">
    <property type="protein sequence ID" value="Bo3g001560.1"/>
    <property type="gene ID" value="Bo3g001560"/>
</dbReference>
<evidence type="ECO:0000313" key="3">
    <source>
        <dbReference type="Proteomes" id="UP000032141"/>
    </source>
</evidence>
<dbReference type="PROSITE" id="PS50011">
    <property type="entry name" value="PROTEIN_KINASE_DOM"/>
    <property type="match status" value="1"/>
</dbReference>
<dbReference type="Proteomes" id="UP000032141">
    <property type="component" value="Chromosome C3"/>
</dbReference>
<feature type="domain" description="Protein kinase" evidence="1">
    <location>
        <begin position="1"/>
        <end position="128"/>
    </location>
</feature>
<dbReference type="GO" id="GO:0005524">
    <property type="term" value="F:ATP binding"/>
    <property type="evidence" value="ECO:0007669"/>
    <property type="project" value="InterPro"/>
</dbReference>
<reference evidence="2 3" key="1">
    <citation type="journal article" date="2014" name="Genome Biol.">
        <title>Transcriptome and methylome profiling reveals relics of genome dominance in the mesopolyploid Brassica oleracea.</title>
        <authorList>
            <person name="Parkin I.A."/>
            <person name="Koh C."/>
            <person name="Tang H."/>
            <person name="Robinson S.J."/>
            <person name="Kagale S."/>
            <person name="Clarke W.E."/>
            <person name="Town C.D."/>
            <person name="Nixon J."/>
            <person name="Krishnakumar V."/>
            <person name="Bidwell S.L."/>
            <person name="Denoeud F."/>
            <person name="Belcram H."/>
            <person name="Links M.G."/>
            <person name="Just J."/>
            <person name="Clarke C."/>
            <person name="Bender T."/>
            <person name="Huebert T."/>
            <person name="Mason A.S."/>
            <person name="Pires J.C."/>
            <person name="Barker G."/>
            <person name="Moore J."/>
            <person name="Walley P.G."/>
            <person name="Manoli S."/>
            <person name="Batley J."/>
            <person name="Edwards D."/>
            <person name="Nelson M.N."/>
            <person name="Wang X."/>
            <person name="Paterson A.H."/>
            <person name="King G."/>
            <person name="Bancroft I."/>
            <person name="Chalhoub B."/>
            <person name="Sharpe A.G."/>
        </authorList>
    </citation>
    <scope>NUCLEOTIDE SEQUENCE</scope>
    <source>
        <strain evidence="2 3">cv. TO1000</strain>
    </source>
</reference>
<dbReference type="InterPro" id="IPR011009">
    <property type="entry name" value="Kinase-like_dom_sf"/>
</dbReference>